<dbReference type="Pfam" id="PF00593">
    <property type="entry name" value="TonB_dep_Rec_b-barrel"/>
    <property type="match status" value="1"/>
</dbReference>
<dbReference type="NCBIfam" id="TIGR01782">
    <property type="entry name" value="TonB-Xanth-Caul"/>
    <property type="match status" value="1"/>
</dbReference>
<reference evidence="10 11" key="1">
    <citation type="submission" date="2020-03" db="EMBL/GenBank/DDBJ databases">
        <title>Genome sequence of strain Massilia sp. TW-1.</title>
        <authorList>
            <person name="Chaudhary D.K."/>
        </authorList>
    </citation>
    <scope>NUCLEOTIDE SEQUENCE [LARGE SCALE GENOMIC DNA]</scope>
    <source>
        <strain evidence="10 11">TW-1</strain>
    </source>
</reference>
<dbReference type="InterPro" id="IPR036942">
    <property type="entry name" value="Beta-barrel_TonB_sf"/>
</dbReference>
<keyword evidence="5" id="KW-0798">TonB box</keyword>
<dbReference type="PANTHER" id="PTHR40980">
    <property type="entry name" value="PLUG DOMAIN-CONTAINING PROTEIN"/>
    <property type="match status" value="1"/>
</dbReference>
<dbReference type="EMBL" id="JAAQOM010000006">
    <property type="protein sequence ID" value="NIA54292.1"/>
    <property type="molecule type" value="Genomic_DNA"/>
</dbReference>
<gene>
    <name evidence="10" type="ORF">HAV22_11685</name>
</gene>
<dbReference type="RefSeq" id="WP_166859250.1">
    <property type="nucleotide sequence ID" value="NZ_JAAQOM010000006.1"/>
</dbReference>
<dbReference type="InterPro" id="IPR037066">
    <property type="entry name" value="Plug_dom_sf"/>
</dbReference>
<dbReference type="SUPFAM" id="SSF56935">
    <property type="entry name" value="Porins"/>
    <property type="match status" value="1"/>
</dbReference>
<proteinExistence type="inferred from homology"/>
<dbReference type="InterPro" id="IPR000531">
    <property type="entry name" value="Beta-barrel_TonB"/>
</dbReference>
<dbReference type="Pfam" id="PF07715">
    <property type="entry name" value="Plug"/>
    <property type="match status" value="1"/>
</dbReference>
<keyword evidence="10" id="KW-0675">Receptor</keyword>
<evidence type="ECO:0000313" key="11">
    <source>
        <dbReference type="Proteomes" id="UP000716322"/>
    </source>
</evidence>
<dbReference type="InterPro" id="IPR012910">
    <property type="entry name" value="Plug_dom"/>
</dbReference>
<evidence type="ECO:0000256" key="7">
    <source>
        <dbReference type="SAM" id="SignalP"/>
    </source>
</evidence>
<evidence type="ECO:0000256" key="3">
    <source>
        <dbReference type="ARBA" id="ARBA00023136"/>
    </source>
</evidence>
<dbReference type="Proteomes" id="UP000716322">
    <property type="component" value="Unassembled WGS sequence"/>
</dbReference>
<evidence type="ECO:0000256" key="1">
    <source>
        <dbReference type="ARBA" id="ARBA00004442"/>
    </source>
</evidence>
<name>A0ABX0PAF5_9BURK</name>
<comment type="similarity">
    <text evidence="2 5">Belongs to the TonB-dependent receptor family.</text>
</comment>
<evidence type="ECO:0000313" key="10">
    <source>
        <dbReference type="EMBL" id="NIA54292.1"/>
    </source>
</evidence>
<dbReference type="Gene3D" id="2.170.130.10">
    <property type="entry name" value="TonB-dependent receptor, plug domain"/>
    <property type="match status" value="1"/>
</dbReference>
<keyword evidence="7" id="KW-0732">Signal</keyword>
<accession>A0ABX0PAF5</accession>
<feature type="region of interest" description="Disordered" evidence="6">
    <location>
        <begin position="27"/>
        <end position="61"/>
    </location>
</feature>
<dbReference type="PANTHER" id="PTHR40980:SF3">
    <property type="entry name" value="TONB-DEPENDENT RECEPTOR-LIKE BETA-BARREL DOMAIN-CONTAINING PROTEIN"/>
    <property type="match status" value="1"/>
</dbReference>
<feature type="domain" description="TonB-dependent receptor plug" evidence="9">
    <location>
        <begin position="82"/>
        <end position="183"/>
    </location>
</feature>
<protein>
    <submittedName>
        <fullName evidence="10">TonB-dependent receptor</fullName>
    </submittedName>
</protein>
<feature type="chain" id="PRO_5047346951" evidence="7">
    <location>
        <begin position="24"/>
        <end position="938"/>
    </location>
</feature>
<evidence type="ECO:0000256" key="2">
    <source>
        <dbReference type="ARBA" id="ARBA00009810"/>
    </source>
</evidence>
<comment type="subcellular location">
    <subcellularLocation>
        <location evidence="1 5">Cell outer membrane</location>
    </subcellularLocation>
</comment>
<feature type="signal peptide" evidence="7">
    <location>
        <begin position="1"/>
        <end position="23"/>
    </location>
</feature>
<evidence type="ECO:0000259" key="9">
    <source>
        <dbReference type="Pfam" id="PF07715"/>
    </source>
</evidence>
<evidence type="ECO:0000256" key="4">
    <source>
        <dbReference type="ARBA" id="ARBA00023237"/>
    </source>
</evidence>
<evidence type="ECO:0000259" key="8">
    <source>
        <dbReference type="Pfam" id="PF00593"/>
    </source>
</evidence>
<evidence type="ECO:0000256" key="5">
    <source>
        <dbReference type="RuleBase" id="RU003357"/>
    </source>
</evidence>
<organism evidence="10 11">
    <name type="scientific">Telluria antibiotica</name>
    <dbReference type="NCBI Taxonomy" id="2717319"/>
    <lineage>
        <taxon>Bacteria</taxon>
        <taxon>Pseudomonadati</taxon>
        <taxon>Pseudomonadota</taxon>
        <taxon>Betaproteobacteria</taxon>
        <taxon>Burkholderiales</taxon>
        <taxon>Oxalobacteraceae</taxon>
        <taxon>Telluria group</taxon>
        <taxon>Telluria</taxon>
    </lineage>
</organism>
<dbReference type="Gene3D" id="2.40.170.20">
    <property type="entry name" value="TonB-dependent receptor, beta-barrel domain"/>
    <property type="match status" value="1"/>
</dbReference>
<evidence type="ECO:0000256" key="6">
    <source>
        <dbReference type="SAM" id="MobiDB-lite"/>
    </source>
</evidence>
<keyword evidence="3 5" id="KW-0472">Membrane</keyword>
<keyword evidence="11" id="KW-1185">Reference proteome</keyword>
<comment type="caution">
    <text evidence="10">The sequence shown here is derived from an EMBL/GenBank/DDBJ whole genome shotgun (WGS) entry which is preliminary data.</text>
</comment>
<sequence>MTTFQRRPVYAAILALCAHAAGAQTNGNQVTTETSSAPAEVPPQAPVTPAASSQPAPAPGAQIQQVTITGLRSSIRSAETIKRDSVQVVDSVNADDIGKFPDRAAGDALQRIAGVQVGRDRGETSQVIIRGLPDVTTTLNGMEYFTGNGRRLQYQDLPVQSIGGLDVYKTATPNQLEGGIAGGIDVRLRQPFDLKGLSVTGYVEDRRQKVTGSSATPTKNNPGIGFSASNRWKTSYGEIGALFDVAFNREHWGYPVQWVDRPVNVHSVDANGVGTRLGGGPPAPLTPDARLGELPNVGGIYNAGDRDRGSIHGAFQWKVNPNLEANVQYLGTGYRARSAVDYILAITTWTPTLTDVQLAPQGGYCNTPEGVICPIQSAYAQAKQFGGPYDWDPYTATSTWGVKEHTTSHFLNVGLNYHDGPWKGSTNFGWTKSTFVNDTVIVDQQIPGASVGVYTYGADGHGGYNSVSTPTSPVALRDPRAFVLRGMVQNWGVSKGEQAQWRGDVSYRMGDGFISGVDAGLRLSTHRASFQGAEGHSDITGDVRANPVDAFGPGFEALVPGLDRLGGPWLTPSRDFLIDQADAVRAFYGAAPGRVAEDPTRAFGQRESTNTVYLAARWKTKAGDIDLSGTVGARYVHVARNLNGNSRIGDVVTPIDVNSSENNFLPSFAAVVGWRENLQSHLSVGKTITRPDFASLNPALSLIPPTVNAPGTGSAGNPNLRPTRSVNTDATLEYYFPKNGYAQIALFHRDINGYLQNMESDEIIGGQTYRVTRPQNSGTGTLRGAELGIQKFFDFLPAPWSNFGAQFNYTWIDGDNQTLVSPTSTEFRTTALTNVAKKNYNFALLYEGNGITGRLAATHRGSFVEQIAEPRFNMDRIVKAATYVDLTVSYAINKNVSVQFDAVNLTHEKYESYLGSPMIPRDIRYNPTTYGLGLRFSL</sequence>
<dbReference type="InterPro" id="IPR010104">
    <property type="entry name" value="TonB_rcpt_bac"/>
</dbReference>
<feature type="compositionally biased region" description="Low complexity" evidence="6">
    <location>
        <begin position="47"/>
        <end position="61"/>
    </location>
</feature>
<keyword evidence="4" id="KW-0998">Cell outer membrane</keyword>
<feature type="domain" description="TonB-dependent receptor-like beta-barrel" evidence="8">
    <location>
        <begin position="462"/>
        <end position="905"/>
    </location>
</feature>